<proteinExistence type="predicted"/>
<dbReference type="EMBL" id="CADEBC010000063">
    <property type="protein sequence ID" value="CAB3221373.1"/>
    <property type="molecule type" value="Genomic_DNA"/>
</dbReference>
<keyword evidence="3" id="KW-1185">Reference proteome</keyword>
<accession>A0A8S0YQD2</accession>
<evidence type="ECO:0000256" key="1">
    <source>
        <dbReference type="ARBA" id="ARBA00022729"/>
    </source>
</evidence>
<sequence length="137" mass="15568">MNSTSITPSRRFSKIYLGKTTWVLVGTDQQPIQLRAKRRNVIIHCTWKSHALAHMDQFDRRRKQVIFVALVVVSVAAPAEPSKIIRSEFDQSPEGGYNLYYSYINDQGKQELINYQATEDGFKAQGNSIPKAPVAIR</sequence>
<comment type="caution">
    <text evidence="2">The sequence shown here is derived from an EMBL/GenBank/DDBJ whole genome shotgun (WGS) entry which is preliminary data.</text>
</comment>
<dbReference type="InterPro" id="IPR000618">
    <property type="entry name" value="Insect_cuticle"/>
</dbReference>
<gene>
    <name evidence="2" type="ORF">APLA_LOCUS562</name>
</gene>
<evidence type="ECO:0000313" key="2">
    <source>
        <dbReference type="EMBL" id="CAB3221373.1"/>
    </source>
</evidence>
<keyword evidence="1" id="KW-0732">Signal</keyword>
<dbReference type="Proteomes" id="UP000494106">
    <property type="component" value="Unassembled WGS sequence"/>
</dbReference>
<dbReference type="OrthoDB" id="6515429at2759"/>
<dbReference type="Pfam" id="PF00379">
    <property type="entry name" value="Chitin_bind_4"/>
    <property type="match status" value="1"/>
</dbReference>
<name>A0A8S0YQD2_ARCPL</name>
<reference evidence="2 3" key="1">
    <citation type="submission" date="2020-04" db="EMBL/GenBank/DDBJ databases">
        <authorList>
            <person name="Wallbank WR R."/>
            <person name="Pardo Diaz C."/>
            <person name="Kozak K."/>
            <person name="Martin S."/>
            <person name="Jiggins C."/>
            <person name="Moest M."/>
            <person name="Warren A I."/>
            <person name="Byers J.R.P. K."/>
            <person name="Montejo-Kovacevich G."/>
            <person name="Yen C E."/>
        </authorList>
    </citation>
    <scope>NUCLEOTIDE SEQUENCE [LARGE SCALE GENOMIC DNA]</scope>
</reference>
<dbReference type="AlphaFoldDB" id="A0A8S0YQD2"/>
<evidence type="ECO:0000313" key="3">
    <source>
        <dbReference type="Proteomes" id="UP000494106"/>
    </source>
</evidence>
<organism evidence="2 3">
    <name type="scientific">Arctia plantaginis</name>
    <name type="common">Wood tiger moth</name>
    <name type="synonym">Phalaena plantaginis</name>
    <dbReference type="NCBI Taxonomy" id="874455"/>
    <lineage>
        <taxon>Eukaryota</taxon>
        <taxon>Metazoa</taxon>
        <taxon>Ecdysozoa</taxon>
        <taxon>Arthropoda</taxon>
        <taxon>Hexapoda</taxon>
        <taxon>Insecta</taxon>
        <taxon>Pterygota</taxon>
        <taxon>Neoptera</taxon>
        <taxon>Endopterygota</taxon>
        <taxon>Lepidoptera</taxon>
        <taxon>Glossata</taxon>
        <taxon>Ditrysia</taxon>
        <taxon>Noctuoidea</taxon>
        <taxon>Erebidae</taxon>
        <taxon>Arctiinae</taxon>
        <taxon>Arctia</taxon>
    </lineage>
</organism>
<protein>
    <submittedName>
        <fullName evidence="2">Uncharacterized protein</fullName>
    </submittedName>
</protein>